<keyword evidence="1" id="KW-0067">ATP-binding</keyword>
<gene>
    <name evidence="3" type="primary">cphA</name>
    <name evidence="3" type="ORF">JEODO184_01531</name>
</gene>
<dbReference type="GO" id="GO:0005737">
    <property type="term" value="C:cytoplasm"/>
    <property type="evidence" value="ECO:0007669"/>
    <property type="project" value="TreeGrafter"/>
</dbReference>
<dbReference type="GO" id="GO:0005524">
    <property type="term" value="F:ATP binding"/>
    <property type="evidence" value="ECO:0007669"/>
    <property type="project" value="UniProtKB-UniRule"/>
</dbReference>
<dbReference type="GO" id="GO:0009432">
    <property type="term" value="P:SOS response"/>
    <property type="evidence" value="ECO:0007669"/>
    <property type="project" value="TreeGrafter"/>
</dbReference>
<evidence type="ECO:0000256" key="1">
    <source>
        <dbReference type="PROSITE-ProRule" id="PRU00409"/>
    </source>
</evidence>
<dbReference type="EMBL" id="CAJEWD010000008">
    <property type="protein sequence ID" value="CAD2078928.1"/>
    <property type="molecule type" value="Genomic_DNA"/>
</dbReference>
<organism evidence="3 4">
    <name type="scientific">Jeotgalicoccus meleagridis</name>
    <dbReference type="NCBI Taxonomy" id="2759181"/>
    <lineage>
        <taxon>Bacteria</taxon>
        <taxon>Bacillati</taxon>
        <taxon>Bacillota</taxon>
        <taxon>Bacilli</taxon>
        <taxon>Bacillales</taxon>
        <taxon>Staphylococcaceae</taxon>
        <taxon>Jeotgalicoccus</taxon>
    </lineage>
</organism>
<evidence type="ECO:0000313" key="3">
    <source>
        <dbReference type="EMBL" id="CAD2078928.1"/>
    </source>
</evidence>
<dbReference type="InterPro" id="IPR011761">
    <property type="entry name" value="ATP-grasp"/>
</dbReference>
<evidence type="ECO:0000259" key="2">
    <source>
        <dbReference type="PROSITE" id="PS50975"/>
    </source>
</evidence>
<dbReference type="GO" id="GO:0046872">
    <property type="term" value="F:metal ion binding"/>
    <property type="evidence" value="ECO:0007669"/>
    <property type="project" value="InterPro"/>
</dbReference>
<name>A0A6V7RMN4_9STAP</name>
<reference evidence="3 4" key="1">
    <citation type="submission" date="2020-07" db="EMBL/GenBank/DDBJ databases">
        <authorList>
            <person name="Criscuolo A."/>
        </authorList>
    </citation>
    <scope>NUCLEOTIDE SEQUENCE [LARGE SCALE GENOMIC DNA]</scope>
    <source>
        <strain evidence="3">CIP111649</strain>
    </source>
</reference>
<dbReference type="InterPro" id="IPR003806">
    <property type="entry name" value="ATP-grasp_PylC-type"/>
</dbReference>
<accession>A0A6V7RMN4</accession>
<dbReference type="SUPFAM" id="SSF56059">
    <property type="entry name" value="Glutathione synthetase ATP-binding domain-like"/>
    <property type="match status" value="1"/>
</dbReference>
<proteinExistence type="predicted"/>
<sequence length="388" mass="43897">MGRILMNKLLEEVILKYSKINNNSYDDSKNVTSEFLDSYARDIGLVIKRDRKLKLTNFYDGSRLIGSLKGLRVSTTSKEAFNLCRDKYKLEKFLNDQGFLSLNSKVFTVTEFKEAKEYVDSNPDSAFVLKPLSLAGGKGIELNVTSENFVNSWNASIHAQRKSKVKNPTCIVQRFVSGFDVRVSVIEGQVSAVTLRLPAHVVGDGKSTIQELIKEKNDERILIKYFQKKLIPIDKKLITRLASDNKSLDDILKNNEVYLLSDISNLTLGGESIDITDIVSDEIKEIALNSIASIPGFYSGGVDMMTEDFTKDEAFIIEINTNANHTMHHLPLKGSPKEPFKDLLKILKLKGEIMNNIKIDNDSVVMLNNIYKFSLLKDRYSRKLLEKH</sequence>
<dbReference type="PROSITE" id="PS50975">
    <property type="entry name" value="ATP_GRASP"/>
    <property type="match status" value="1"/>
</dbReference>
<dbReference type="AlphaFoldDB" id="A0A6V7RMN4"/>
<protein>
    <submittedName>
        <fullName evidence="3">Cyanophycin synthetase</fullName>
    </submittedName>
</protein>
<keyword evidence="4" id="KW-1185">Reference proteome</keyword>
<evidence type="ECO:0000313" key="4">
    <source>
        <dbReference type="Proteomes" id="UP000589351"/>
    </source>
</evidence>
<dbReference type="Proteomes" id="UP000589351">
    <property type="component" value="Unassembled WGS sequence"/>
</dbReference>
<dbReference type="GO" id="GO:0018169">
    <property type="term" value="F:ribosomal S6-glutamic acid ligase activity"/>
    <property type="evidence" value="ECO:0007669"/>
    <property type="project" value="TreeGrafter"/>
</dbReference>
<dbReference type="Pfam" id="PF02655">
    <property type="entry name" value="ATP-grasp_3"/>
    <property type="match status" value="1"/>
</dbReference>
<dbReference type="PANTHER" id="PTHR21621:SF0">
    <property type="entry name" value="BETA-CITRYLGLUTAMATE SYNTHASE B-RELATED"/>
    <property type="match status" value="1"/>
</dbReference>
<dbReference type="PANTHER" id="PTHR21621">
    <property type="entry name" value="RIBOSOMAL PROTEIN S6 MODIFICATION PROTEIN"/>
    <property type="match status" value="1"/>
</dbReference>
<keyword evidence="1" id="KW-0547">Nucleotide-binding</keyword>
<dbReference type="Gene3D" id="3.30.470.20">
    <property type="entry name" value="ATP-grasp fold, B domain"/>
    <property type="match status" value="2"/>
</dbReference>
<feature type="domain" description="ATP-grasp" evidence="2">
    <location>
        <begin position="91"/>
        <end position="348"/>
    </location>
</feature>
<comment type="caution">
    <text evidence="3">The sequence shown here is derived from an EMBL/GenBank/DDBJ whole genome shotgun (WGS) entry which is preliminary data.</text>
</comment>